<sequence length="197" mass="21334">MTLPRLGLREAKVAAVAVRAILEQEAPNTNCTSLLVHLFSNAGSTMLYHLYKAYADTTATSNGSCRLPLHVTVFDSTPAAFTFQTLLQGILDGAPSAAARLVIMPMAYLYVALVWIIVAVLRLPDHIGDLAPRAHNDPAQVHEAARVYIYGPADRITPAAGVEKHAVDAQKLGFRVQREVFDGSGDVAHARKDADRY</sequence>
<dbReference type="Pfam" id="PF05705">
    <property type="entry name" value="DUF829"/>
    <property type="match status" value="1"/>
</dbReference>
<gene>
    <name evidence="2" type="ORF">QBC38DRAFT_470205</name>
</gene>
<keyword evidence="1" id="KW-0812">Transmembrane</keyword>
<organism evidence="2 3">
    <name type="scientific">Podospora fimiseda</name>
    <dbReference type="NCBI Taxonomy" id="252190"/>
    <lineage>
        <taxon>Eukaryota</taxon>
        <taxon>Fungi</taxon>
        <taxon>Dikarya</taxon>
        <taxon>Ascomycota</taxon>
        <taxon>Pezizomycotina</taxon>
        <taxon>Sordariomycetes</taxon>
        <taxon>Sordariomycetidae</taxon>
        <taxon>Sordariales</taxon>
        <taxon>Podosporaceae</taxon>
        <taxon>Podospora</taxon>
    </lineage>
</organism>
<dbReference type="EMBL" id="MU865301">
    <property type="protein sequence ID" value="KAK4230169.1"/>
    <property type="molecule type" value="Genomic_DNA"/>
</dbReference>
<accession>A0AAN7BV24</accession>
<keyword evidence="3" id="KW-1185">Reference proteome</keyword>
<evidence type="ECO:0000313" key="3">
    <source>
        <dbReference type="Proteomes" id="UP001301958"/>
    </source>
</evidence>
<dbReference type="PANTHER" id="PTHR12265:SF40">
    <property type="entry name" value="DUF829-DOMAIN-CONTAINING PROTEIN"/>
    <property type="match status" value="1"/>
</dbReference>
<reference evidence="2" key="2">
    <citation type="submission" date="2023-05" db="EMBL/GenBank/DDBJ databases">
        <authorList>
            <consortium name="Lawrence Berkeley National Laboratory"/>
            <person name="Steindorff A."/>
            <person name="Hensen N."/>
            <person name="Bonometti L."/>
            <person name="Westerberg I."/>
            <person name="Brannstrom I.O."/>
            <person name="Guillou S."/>
            <person name="Cros-Aarteil S."/>
            <person name="Calhoun S."/>
            <person name="Haridas S."/>
            <person name="Kuo A."/>
            <person name="Mondo S."/>
            <person name="Pangilinan J."/>
            <person name="Riley R."/>
            <person name="Labutti K."/>
            <person name="Andreopoulos B."/>
            <person name="Lipzen A."/>
            <person name="Chen C."/>
            <person name="Yanf M."/>
            <person name="Daum C."/>
            <person name="Ng V."/>
            <person name="Clum A."/>
            <person name="Ohm R."/>
            <person name="Martin F."/>
            <person name="Silar P."/>
            <person name="Natvig D."/>
            <person name="Lalanne C."/>
            <person name="Gautier V."/>
            <person name="Ament-Velasquez S.L."/>
            <person name="Kruys A."/>
            <person name="Hutchinson M.I."/>
            <person name="Powell A.J."/>
            <person name="Barry K."/>
            <person name="Miller A.N."/>
            <person name="Grigoriev I.V."/>
            <person name="Debuchy R."/>
            <person name="Gladieux P."/>
            <person name="Thoren M.H."/>
            <person name="Johannesson H."/>
        </authorList>
    </citation>
    <scope>NUCLEOTIDE SEQUENCE</scope>
    <source>
        <strain evidence="2">CBS 990.96</strain>
    </source>
</reference>
<keyword evidence="1" id="KW-0472">Membrane</keyword>
<name>A0AAN7BV24_9PEZI</name>
<dbReference type="PANTHER" id="PTHR12265">
    <property type="entry name" value="TRANSMEMBRANE PROTEIN 53"/>
    <property type="match status" value="1"/>
</dbReference>
<comment type="caution">
    <text evidence="2">The sequence shown here is derived from an EMBL/GenBank/DDBJ whole genome shotgun (WGS) entry which is preliminary data.</text>
</comment>
<dbReference type="AlphaFoldDB" id="A0AAN7BV24"/>
<feature type="transmembrane region" description="Helical" evidence="1">
    <location>
        <begin position="101"/>
        <end position="123"/>
    </location>
</feature>
<evidence type="ECO:0000256" key="1">
    <source>
        <dbReference type="SAM" id="Phobius"/>
    </source>
</evidence>
<reference evidence="2" key="1">
    <citation type="journal article" date="2023" name="Mol. Phylogenet. Evol.">
        <title>Genome-scale phylogeny and comparative genomics of the fungal order Sordariales.</title>
        <authorList>
            <person name="Hensen N."/>
            <person name="Bonometti L."/>
            <person name="Westerberg I."/>
            <person name="Brannstrom I.O."/>
            <person name="Guillou S."/>
            <person name="Cros-Aarteil S."/>
            <person name="Calhoun S."/>
            <person name="Haridas S."/>
            <person name="Kuo A."/>
            <person name="Mondo S."/>
            <person name="Pangilinan J."/>
            <person name="Riley R."/>
            <person name="LaButti K."/>
            <person name="Andreopoulos B."/>
            <person name="Lipzen A."/>
            <person name="Chen C."/>
            <person name="Yan M."/>
            <person name="Daum C."/>
            <person name="Ng V."/>
            <person name="Clum A."/>
            <person name="Steindorff A."/>
            <person name="Ohm R.A."/>
            <person name="Martin F."/>
            <person name="Silar P."/>
            <person name="Natvig D.O."/>
            <person name="Lalanne C."/>
            <person name="Gautier V."/>
            <person name="Ament-Velasquez S.L."/>
            <person name="Kruys A."/>
            <person name="Hutchinson M.I."/>
            <person name="Powell A.J."/>
            <person name="Barry K."/>
            <person name="Miller A.N."/>
            <person name="Grigoriev I.V."/>
            <person name="Debuchy R."/>
            <person name="Gladieux P."/>
            <person name="Hiltunen Thoren M."/>
            <person name="Johannesson H."/>
        </authorList>
    </citation>
    <scope>NUCLEOTIDE SEQUENCE</scope>
    <source>
        <strain evidence="2">CBS 990.96</strain>
    </source>
</reference>
<protein>
    <submittedName>
        <fullName evidence="2">Uncharacterized protein</fullName>
    </submittedName>
</protein>
<dbReference type="Proteomes" id="UP001301958">
    <property type="component" value="Unassembled WGS sequence"/>
</dbReference>
<keyword evidence="1" id="KW-1133">Transmembrane helix</keyword>
<evidence type="ECO:0000313" key="2">
    <source>
        <dbReference type="EMBL" id="KAK4230169.1"/>
    </source>
</evidence>
<dbReference type="InterPro" id="IPR008547">
    <property type="entry name" value="DUF829_TMEM53"/>
</dbReference>
<proteinExistence type="predicted"/>